<name>A0A6G4X8E3_9ACTN</name>
<dbReference type="Proteomes" id="UP000477722">
    <property type="component" value="Unassembled WGS sequence"/>
</dbReference>
<dbReference type="EMBL" id="JAAKZZ010000574">
    <property type="protein sequence ID" value="NGO72931.1"/>
    <property type="molecule type" value="Genomic_DNA"/>
</dbReference>
<accession>A0A6G4X8E3</accession>
<evidence type="ECO:0000313" key="2">
    <source>
        <dbReference type="Proteomes" id="UP000477722"/>
    </source>
</evidence>
<dbReference type="AlphaFoldDB" id="A0A6G4X8E3"/>
<reference evidence="1 2" key="1">
    <citation type="submission" date="2020-02" db="EMBL/GenBank/DDBJ databases">
        <title>Whole-genome analyses of novel actinobacteria.</title>
        <authorList>
            <person name="Sahin N."/>
            <person name="Tatar D."/>
        </authorList>
    </citation>
    <scope>NUCLEOTIDE SEQUENCE [LARGE SCALE GENOMIC DNA]</scope>
    <source>
        <strain evidence="1 2">SB3404</strain>
    </source>
</reference>
<keyword evidence="2" id="KW-1185">Reference proteome</keyword>
<gene>
    <name evidence="1" type="ORF">G5C65_32245</name>
</gene>
<protein>
    <recommendedName>
        <fullName evidence="3">DUF3558 domain-containing protein</fullName>
    </recommendedName>
</protein>
<evidence type="ECO:0008006" key="3">
    <source>
        <dbReference type="Google" id="ProtNLM"/>
    </source>
</evidence>
<proteinExistence type="predicted"/>
<sequence length="192" mass="20766">MATDGFEQSGGGGGSGAADLAGYAYRGDMCDAFDRSSVAARYSEESGDPTQYASQDPALASSYCSVTMKTSGDRYNRTYVSFTGMWHKKTDPEPEFAPRAQAYTDRSDDTSSYRTTQLGGLGDQAFLIVDKTRGGSTVRWMRLAVRDGWFEASLEWSNYASASSDSAAPGEPELRRMLTADMKSTLAALRKG</sequence>
<comment type="caution">
    <text evidence="1">The sequence shown here is derived from an EMBL/GenBank/DDBJ whole genome shotgun (WGS) entry which is preliminary data.</text>
</comment>
<organism evidence="1 2">
    <name type="scientific">Streptomyces boncukensis</name>
    <dbReference type="NCBI Taxonomy" id="2711219"/>
    <lineage>
        <taxon>Bacteria</taxon>
        <taxon>Bacillati</taxon>
        <taxon>Actinomycetota</taxon>
        <taxon>Actinomycetes</taxon>
        <taxon>Kitasatosporales</taxon>
        <taxon>Streptomycetaceae</taxon>
        <taxon>Streptomyces</taxon>
    </lineage>
</organism>
<evidence type="ECO:0000313" key="1">
    <source>
        <dbReference type="EMBL" id="NGO72931.1"/>
    </source>
</evidence>